<dbReference type="Gene3D" id="3.30.70.250">
    <property type="entry name" value="Malonyl-CoA ACP transacylase, ACP-binding"/>
    <property type="match status" value="1"/>
</dbReference>
<dbReference type="GO" id="GO:0004314">
    <property type="term" value="F:[acyl-carrier-protein] S-malonyltransferase activity"/>
    <property type="evidence" value="ECO:0007669"/>
    <property type="project" value="UniProtKB-EC"/>
</dbReference>
<dbReference type="EMBL" id="RHHQ01000008">
    <property type="protein sequence ID" value="RNB89799.1"/>
    <property type="molecule type" value="Genomic_DNA"/>
</dbReference>
<sequence>MNTAFLFPGQGSQRPNMLHDLPEHSDVFRTIQEASEVLGEDILTYDTAEKLQSTRFVQLSLLVAGVAVFHAMQAEGTIPDMVAGHSVGAFGAAVAAGSLSFQDAISLVKLRGELMEQAYPNGYGMGVILGMSERRVRAQLERFYTAESPVYVANLNAPDQITVSGALAGLKSVLAHTRVAGARKAQLLHVSVPSHCVLMEGVARQLESALERVHLHMPRIPYAGNRTARLLRTAEAIREDLAASVAATVRWHDATSLLYELGARLFVEMPPGHVLTDLAAHAFQDARCVAIAERGVKAAVLLTRKMSENG</sequence>
<comment type="similarity">
    <text evidence="4">Belongs to the fabD family.</text>
</comment>
<dbReference type="RefSeq" id="WP_122918053.1">
    <property type="nucleotide sequence ID" value="NZ_RHHQ01000008.1"/>
</dbReference>
<dbReference type="Proteomes" id="UP000271031">
    <property type="component" value="Unassembled WGS sequence"/>
</dbReference>
<dbReference type="Pfam" id="PF00698">
    <property type="entry name" value="Acyl_transf_1"/>
    <property type="match status" value="1"/>
</dbReference>
<protein>
    <recommendedName>
        <fullName evidence="4">Malonyl CoA-acyl carrier protein transacylase</fullName>
        <ecNumber evidence="4">2.3.1.39</ecNumber>
    </recommendedName>
</protein>
<comment type="catalytic activity">
    <reaction evidence="3 4">
        <text>holo-[ACP] + malonyl-CoA = malonyl-[ACP] + CoA</text>
        <dbReference type="Rhea" id="RHEA:41792"/>
        <dbReference type="Rhea" id="RHEA-COMP:9623"/>
        <dbReference type="Rhea" id="RHEA-COMP:9685"/>
        <dbReference type="ChEBI" id="CHEBI:57287"/>
        <dbReference type="ChEBI" id="CHEBI:57384"/>
        <dbReference type="ChEBI" id="CHEBI:64479"/>
        <dbReference type="ChEBI" id="CHEBI:78449"/>
        <dbReference type="EC" id="2.3.1.39"/>
    </reaction>
</comment>
<dbReference type="InterPro" id="IPR016035">
    <property type="entry name" value="Acyl_Trfase/lysoPLipase"/>
</dbReference>
<dbReference type="EC" id="2.3.1.39" evidence="4"/>
<dbReference type="InterPro" id="IPR016036">
    <property type="entry name" value="Malonyl_transacylase_ACP-bd"/>
</dbReference>
<dbReference type="PANTHER" id="PTHR42681">
    <property type="entry name" value="MALONYL-COA-ACYL CARRIER PROTEIN TRANSACYLASE, MITOCHONDRIAL"/>
    <property type="match status" value="1"/>
</dbReference>
<evidence type="ECO:0000256" key="4">
    <source>
        <dbReference type="PIRNR" id="PIRNR000446"/>
    </source>
</evidence>
<dbReference type="InterPro" id="IPR017554">
    <property type="entry name" value="Malonate_deCOase_MdcHsu"/>
</dbReference>
<organism evidence="7 8">
    <name type="scientific">Brevibacillus fluminis</name>
    <dbReference type="NCBI Taxonomy" id="511487"/>
    <lineage>
        <taxon>Bacteria</taxon>
        <taxon>Bacillati</taxon>
        <taxon>Bacillota</taxon>
        <taxon>Bacilli</taxon>
        <taxon>Bacillales</taxon>
        <taxon>Paenibacillaceae</taxon>
        <taxon>Brevibacillus</taxon>
    </lineage>
</organism>
<dbReference type="InterPro" id="IPR050858">
    <property type="entry name" value="Mal-CoA-ACP_Trans/PKS_FabD"/>
</dbReference>
<keyword evidence="1 4" id="KW-0808">Transferase</keyword>
<evidence type="ECO:0000313" key="8">
    <source>
        <dbReference type="Proteomes" id="UP000271031"/>
    </source>
</evidence>
<feature type="active site" evidence="5">
    <location>
        <position position="195"/>
    </location>
</feature>
<evidence type="ECO:0000313" key="7">
    <source>
        <dbReference type="EMBL" id="RNB89799.1"/>
    </source>
</evidence>
<dbReference type="SUPFAM" id="SSF52151">
    <property type="entry name" value="FabD/lysophospholipase-like"/>
    <property type="match status" value="1"/>
</dbReference>
<feature type="active site" evidence="5">
    <location>
        <position position="86"/>
    </location>
</feature>
<evidence type="ECO:0000259" key="6">
    <source>
        <dbReference type="SMART" id="SM00827"/>
    </source>
</evidence>
<dbReference type="GO" id="GO:0005829">
    <property type="term" value="C:cytosol"/>
    <property type="evidence" value="ECO:0007669"/>
    <property type="project" value="TreeGrafter"/>
</dbReference>
<evidence type="ECO:0000256" key="2">
    <source>
        <dbReference type="ARBA" id="ARBA00023315"/>
    </source>
</evidence>
<evidence type="ECO:0000256" key="1">
    <source>
        <dbReference type="ARBA" id="ARBA00022679"/>
    </source>
</evidence>
<dbReference type="AlphaFoldDB" id="A0A3M8DQJ4"/>
<evidence type="ECO:0000256" key="3">
    <source>
        <dbReference type="ARBA" id="ARBA00048462"/>
    </source>
</evidence>
<dbReference type="OrthoDB" id="9805460at2"/>
<dbReference type="InterPro" id="IPR001227">
    <property type="entry name" value="Ac_transferase_dom_sf"/>
</dbReference>
<dbReference type="PIRSF" id="PIRSF000446">
    <property type="entry name" value="Mct"/>
    <property type="match status" value="1"/>
</dbReference>
<dbReference type="InterPro" id="IPR024925">
    <property type="entry name" value="Malonyl_CoA-ACP_transAc"/>
</dbReference>
<dbReference type="GO" id="GO:0006633">
    <property type="term" value="P:fatty acid biosynthetic process"/>
    <property type="evidence" value="ECO:0007669"/>
    <property type="project" value="TreeGrafter"/>
</dbReference>
<keyword evidence="2 4" id="KW-0012">Acyltransferase</keyword>
<dbReference type="SUPFAM" id="SSF55048">
    <property type="entry name" value="Probable ACP-binding domain of malonyl-CoA ACP transacylase"/>
    <property type="match status" value="1"/>
</dbReference>
<dbReference type="InterPro" id="IPR014043">
    <property type="entry name" value="Acyl_transferase_dom"/>
</dbReference>
<gene>
    <name evidence="7" type="primary">mdcH</name>
    <name evidence="7" type="ORF">EDM56_11585</name>
</gene>
<dbReference type="NCBIfam" id="TIGR03131">
    <property type="entry name" value="malonate_mdcH"/>
    <property type="match status" value="1"/>
</dbReference>
<feature type="domain" description="Malonyl-CoA:ACP transacylase (MAT)" evidence="6">
    <location>
        <begin position="6"/>
        <end position="306"/>
    </location>
</feature>
<dbReference type="PANTHER" id="PTHR42681:SF1">
    <property type="entry name" value="MALONYL-COA-ACYL CARRIER PROTEIN TRANSACYLASE, MITOCHONDRIAL"/>
    <property type="match status" value="1"/>
</dbReference>
<dbReference type="SMART" id="SM00827">
    <property type="entry name" value="PKS_AT"/>
    <property type="match status" value="1"/>
</dbReference>
<proteinExistence type="inferred from homology"/>
<accession>A0A3M8DQJ4</accession>
<evidence type="ECO:0000256" key="5">
    <source>
        <dbReference type="PIRSR" id="PIRSR000446-1"/>
    </source>
</evidence>
<name>A0A3M8DQJ4_9BACL</name>
<reference evidence="7 8" key="1">
    <citation type="submission" date="2018-10" db="EMBL/GenBank/DDBJ databases">
        <title>Phylogenomics of Brevibacillus.</title>
        <authorList>
            <person name="Dunlap C."/>
        </authorList>
    </citation>
    <scope>NUCLEOTIDE SEQUENCE [LARGE SCALE GENOMIC DNA]</scope>
    <source>
        <strain evidence="7 8">JCM 15716</strain>
    </source>
</reference>
<dbReference type="Gene3D" id="3.40.366.10">
    <property type="entry name" value="Malonyl-Coenzyme A Acyl Carrier Protein, domain 2"/>
    <property type="match status" value="1"/>
</dbReference>
<comment type="caution">
    <text evidence="7">The sequence shown here is derived from an EMBL/GenBank/DDBJ whole genome shotgun (WGS) entry which is preliminary data.</text>
</comment>
<keyword evidence="8" id="KW-1185">Reference proteome</keyword>